<name>A0A6N4QHX5_9LEPT</name>
<comment type="caution">
    <text evidence="1">The sequence shown here is derived from an EMBL/GenBank/DDBJ whole genome shotgun (WGS) entry which is preliminary data.</text>
</comment>
<reference evidence="1 2" key="1">
    <citation type="journal article" date="2019" name="PLoS Negl. Trop. Dis.">
        <title>Revisiting the worldwide diversity of Leptospira species in the environment.</title>
        <authorList>
            <person name="Vincent A.T."/>
            <person name="Schiettekatte O."/>
            <person name="Bourhy P."/>
            <person name="Veyrier F.J."/>
            <person name="Picardeau M."/>
        </authorList>
    </citation>
    <scope>NUCLEOTIDE SEQUENCE [LARGE SCALE GENOMIC DNA]</scope>
    <source>
        <strain evidence="1 2">201702445</strain>
    </source>
</reference>
<organism evidence="1 2">
    <name type="scientific">Leptospira yasudae</name>
    <dbReference type="NCBI Taxonomy" id="2202201"/>
    <lineage>
        <taxon>Bacteria</taxon>
        <taxon>Pseudomonadati</taxon>
        <taxon>Spirochaetota</taxon>
        <taxon>Spirochaetia</taxon>
        <taxon>Leptospirales</taxon>
        <taxon>Leptospiraceae</taxon>
        <taxon>Leptospira</taxon>
    </lineage>
</organism>
<dbReference type="Proteomes" id="UP000297613">
    <property type="component" value="Unassembled WGS sequence"/>
</dbReference>
<dbReference type="RefSeq" id="WP_135572212.1">
    <property type="nucleotide sequence ID" value="NZ_RQGK01000034.1"/>
</dbReference>
<gene>
    <name evidence="1" type="ORF">EHQ83_13065</name>
</gene>
<evidence type="ECO:0000313" key="1">
    <source>
        <dbReference type="EMBL" id="TGL82866.1"/>
    </source>
</evidence>
<accession>A0A6N4QHX5</accession>
<proteinExistence type="predicted"/>
<sequence length="157" mass="18702">MRRNVLICGFVIVLNFGNCHSEVKKFVKLKDPNAHSAILYILRPSRLPLALWKEKISIRKYRKSFQESDPILLHEFSLADGEYICLELEEGYYQLKAKDVEKILYLEKNRVQFMDYFIFNESFFATAERYFKDLNSKEAILFLIDSHRLDRHSHSMD</sequence>
<dbReference type="EMBL" id="RQGM01000052">
    <property type="protein sequence ID" value="TGL82866.1"/>
    <property type="molecule type" value="Genomic_DNA"/>
</dbReference>
<dbReference type="AlphaFoldDB" id="A0A6N4QHX5"/>
<evidence type="ECO:0000313" key="2">
    <source>
        <dbReference type="Proteomes" id="UP000297613"/>
    </source>
</evidence>
<protein>
    <submittedName>
        <fullName evidence="1">Uncharacterized protein</fullName>
    </submittedName>
</protein>